<accession>A0A6I6D4E6</accession>
<evidence type="ECO:0000256" key="1">
    <source>
        <dbReference type="SAM" id="Phobius"/>
    </source>
</evidence>
<feature type="transmembrane region" description="Helical" evidence="1">
    <location>
        <begin position="103"/>
        <end position="122"/>
    </location>
</feature>
<dbReference type="KEGG" id="ghl:GM160_09755"/>
<evidence type="ECO:0000313" key="3">
    <source>
        <dbReference type="Proteomes" id="UP000427716"/>
    </source>
</evidence>
<feature type="transmembrane region" description="Helical" evidence="1">
    <location>
        <begin position="50"/>
        <end position="67"/>
    </location>
</feature>
<keyword evidence="3" id="KW-1185">Reference proteome</keyword>
<feature type="transmembrane region" description="Helical" evidence="1">
    <location>
        <begin position="79"/>
        <end position="97"/>
    </location>
</feature>
<keyword evidence="1" id="KW-0812">Transmembrane</keyword>
<sequence length="153" mass="15997">MSEPTVNRPALALWMIASLAVAALLLWLGVGLHPPGAESARTLPASPLTGAMGFAFLLAWAAFAYAASITTPHRGAEHAGLWASLLLPLAVVVLLGAEQSLFALLLAAVWLATLIWTAWTLARREALAGLMMLPVIGSAIASLLLSVTLWVLP</sequence>
<dbReference type="EMBL" id="CP046415">
    <property type="protein sequence ID" value="QGT79147.1"/>
    <property type="molecule type" value="Genomic_DNA"/>
</dbReference>
<protein>
    <submittedName>
        <fullName evidence="2">Uncharacterized protein</fullName>
    </submittedName>
</protein>
<proteinExistence type="predicted"/>
<reference evidence="2 3" key="1">
    <citation type="submission" date="2019-11" db="EMBL/GenBank/DDBJ databases">
        <authorList>
            <person name="Zhang J."/>
            <person name="Sun C."/>
        </authorList>
    </citation>
    <scope>NUCLEOTIDE SEQUENCE [LARGE SCALE GENOMIC DNA]</scope>
    <source>
        <strain evidence="3">sp2</strain>
    </source>
</reference>
<dbReference type="Proteomes" id="UP000427716">
    <property type="component" value="Chromosome"/>
</dbReference>
<dbReference type="RefSeq" id="WP_156574867.1">
    <property type="nucleotide sequence ID" value="NZ_CP046415.1"/>
</dbReference>
<keyword evidence="1" id="KW-1133">Transmembrane helix</keyword>
<keyword evidence="1" id="KW-0472">Membrane</keyword>
<gene>
    <name evidence="2" type="ORF">GM160_09755</name>
</gene>
<feature type="transmembrane region" description="Helical" evidence="1">
    <location>
        <begin position="12"/>
        <end position="30"/>
    </location>
</feature>
<name>A0A6I6D4E6_9GAMM</name>
<evidence type="ECO:0000313" key="2">
    <source>
        <dbReference type="EMBL" id="QGT79147.1"/>
    </source>
</evidence>
<dbReference type="AlphaFoldDB" id="A0A6I6D4E6"/>
<feature type="transmembrane region" description="Helical" evidence="1">
    <location>
        <begin position="129"/>
        <end position="152"/>
    </location>
</feature>
<organism evidence="2 3">
    <name type="scientific">Guyparkeria halophila</name>
    <dbReference type="NCBI Taxonomy" id="47960"/>
    <lineage>
        <taxon>Bacteria</taxon>
        <taxon>Pseudomonadati</taxon>
        <taxon>Pseudomonadota</taxon>
        <taxon>Gammaproteobacteria</taxon>
        <taxon>Chromatiales</taxon>
        <taxon>Thioalkalibacteraceae</taxon>
        <taxon>Guyparkeria</taxon>
    </lineage>
</organism>